<dbReference type="GO" id="GO:0008395">
    <property type="term" value="F:steroid hydroxylase activity"/>
    <property type="evidence" value="ECO:0007669"/>
    <property type="project" value="TreeGrafter"/>
</dbReference>
<dbReference type="InterPro" id="IPR001128">
    <property type="entry name" value="Cyt_P450"/>
</dbReference>
<evidence type="ECO:0000256" key="6">
    <source>
        <dbReference type="ARBA" id="ARBA00023033"/>
    </source>
</evidence>
<sequence>MSITDGHELISPQAYGEHGVPHDLWTRLRAESPVHRCEPEMFEPFWAITKHADISEISRHPERFLSEPGITVLSGGQQDALESSAFNSMRVIIQMDPPEHRDVRKVASHIFTPRAIRALDADIDRSAREVVDRLAGESGEGECEFASDVAAAHPLRILSNMLGVPREQEPDILRLTNELFALDDPDLQREGADRQQAIMDLGMELYALFDSIIQGRRANPTSDLASVLANATIDGEPLGPMETIGYYLIIFSAGHDTTKNALVGGMRTFLEHPDEFRKLQDHPELVESAVEEVVRWTSPVNYMKRTAAVDTVIRGQEIAKGDSVVLFYASANRDEDVFDDPFDFRIDRDPNRHLGFGIGEHFCLGAHMARRSQRALLLELAQRLEWAELAGEPEQIHSSFVVGLKRLPMHYRIRAAA</sequence>
<dbReference type="Gene3D" id="1.10.630.10">
    <property type="entry name" value="Cytochrome P450"/>
    <property type="match status" value="1"/>
</dbReference>
<dbReference type="AlphaFoldDB" id="A0A382E8E8"/>
<dbReference type="Pfam" id="PF00067">
    <property type="entry name" value="p450"/>
    <property type="match status" value="1"/>
</dbReference>
<dbReference type="FunFam" id="1.10.630.10:FF:000018">
    <property type="entry name" value="Cytochrome P450 monooxygenase"/>
    <property type="match status" value="1"/>
</dbReference>
<dbReference type="GO" id="GO:0036199">
    <property type="term" value="F:cholest-4-en-3-one 26-monooxygenase activity"/>
    <property type="evidence" value="ECO:0007669"/>
    <property type="project" value="TreeGrafter"/>
</dbReference>
<keyword evidence="5" id="KW-0408">Iron</keyword>
<keyword evidence="2" id="KW-0349">Heme</keyword>
<evidence type="ECO:0000256" key="2">
    <source>
        <dbReference type="ARBA" id="ARBA00022617"/>
    </source>
</evidence>
<dbReference type="EMBL" id="UINC01042888">
    <property type="protein sequence ID" value="SVB46127.1"/>
    <property type="molecule type" value="Genomic_DNA"/>
</dbReference>
<dbReference type="InterPro" id="IPR002397">
    <property type="entry name" value="Cyt_P450_B"/>
</dbReference>
<evidence type="ECO:0000256" key="3">
    <source>
        <dbReference type="ARBA" id="ARBA00022723"/>
    </source>
</evidence>
<reference evidence="7" key="1">
    <citation type="submission" date="2018-05" db="EMBL/GenBank/DDBJ databases">
        <authorList>
            <person name="Lanie J.A."/>
            <person name="Ng W.-L."/>
            <person name="Kazmierczak K.M."/>
            <person name="Andrzejewski T.M."/>
            <person name="Davidsen T.M."/>
            <person name="Wayne K.J."/>
            <person name="Tettelin H."/>
            <person name="Glass J.I."/>
            <person name="Rusch D."/>
            <person name="Podicherti R."/>
            <person name="Tsui H.-C.T."/>
            <person name="Winkler M.E."/>
        </authorList>
    </citation>
    <scope>NUCLEOTIDE SEQUENCE</scope>
</reference>
<comment type="similarity">
    <text evidence="1">Belongs to the cytochrome P450 family.</text>
</comment>
<dbReference type="GO" id="GO:0005506">
    <property type="term" value="F:iron ion binding"/>
    <property type="evidence" value="ECO:0007669"/>
    <property type="project" value="InterPro"/>
</dbReference>
<keyword evidence="3" id="KW-0479">Metal-binding</keyword>
<dbReference type="GO" id="GO:0006707">
    <property type="term" value="P:cholesterol catabolic process"/>
    <property type="evidence" value="ECO:0007669"/>
    <property type="project" value="TreeGrafter"/>
</dbReference>
<protein>
    <recommendedName>
        <fullName evidence="8">Cytochrome P450</fullName>
    </recommendedName>
</protein>
<evidence type="ECO:0000256" key="4">
    <source>
        <dbReference type="ARBA" id="ARBA00023002"/>
    </source>
</evidence>
<keyword evidence="6" id="KW-0503">Monooxygenase</keyword>
<dbReference type="InterPro" id="IPR017972">
    <property type="entry name" value="Cyt_P450_CS"/>
</dbReference>
<dbReference type="CDD" id="cd11033">
    <property type="entry name" value="CYP142-like"/>
    <property type="match status" value="1"/>
</dbReference>
<dbReference type="PRINTS" id="PR00359">
    <property type="entry name" value="BP450"/>
</dbReference>
<organism evidence="7">
    <name type="scientific">marine metagenome</name>
    <dbReference type="NCBI Taxonomy" id="408172"/>
    <lineage>
        <taxon>unclassified sequences</taxon>
        <taxon>metagenomes</taxon>
        <taxon>ecological metagenomes</taxon>
    </lineage>
</organism>
<proteinExistence type="inferred from homology"/>
<accession>A0A382E8E8</accession>
<dbReference type="PROSITE" id="PS00086">
    <property type="entry name" value="CYTOCHROME_P450"/>
    <property type="match status" value="1"/>
</dbReference>
<keyword evidence="4" id="KW-0560">Oxidoreductase</keyword>
<name>A0A382E8E8_9ZZZZ</name>
<dbReference type="PANTHER" id="PTHR46696:SF4">
    <property type="entry name" value="BIOTIN BIOSYNTHESIS CYTOCHROME P450"/>
    <property type="match status" value="1"/>
</dbReference>
<evidence type="ECO:0000256" key="1">
    <source>
        <dbReference type="ARBA" id="ARBA00010617"/>
    </source>
</evidence>
<dbReference type="InterPro" id="IPR036396">
    <property type="entry name" value="Cyt_P450_sf"/>
</dbReference>
<dbReference type="PANTHER" id="PTHR46696">
    <property type="entry name" value="P450, PUTATIVE (EUROFUNG)-RELATED"/>
    <property type="match status" value="1"/>
</dbReference>
<dbReference type="SUPFAM" id="SSF48264">
    <property type="entry name" value="Cytochrome P450"/>
    <property type="match status" value="1"/>
</dbReference>
<gene>
    <name evidence="7" type="ORF">METZ01_LOCUS198981</name>
</gene>
<evidence type="ECO:0008006" key="8">
    <source>
        <dbReference type="Google" id="ProtNLM"/>
    </source>
</evidence>
<evidence type="ECO:0000313" key="7">
    <source>
        <dbReference type="EMBL" id="SVB46127.1"/>
    </source>
</evidence>
<dbReference type="GO" id="GO:0020037">
    <property type="term" value="F:heme binding"/>
    <property type="evidence" value="ECO:0007669"/>
    <property type="project" value="InterPro"/>
</dbReference>
<evidence type="ECO:0000256" key="5">
    <source>
        <dbReference type="ARBA" id="ARBA00023004"/>
    </source>
</evidence>